<sequence>MLMSTDRSTWCKATASHASGQRTTLTDRSWATAPRRQCLPRSERSCRTSETRQHGREELECCFGDPAKSLCTKDRSGRAFASAFCRCSTLRRGLLEFMRRARLLRLGTVLHVSSGEWAITQWDAGVPCTGGSVCWFSDCQAGNISVGSRHRNGCLRLSGRDLL</sequence>
<proteinExistence type="predicted"/>
<protein>
    <submittedName>
        <fullName evidence="1">Uncharacterized protein</fullName>
    </submittedName>
</protein>
<dbReference type="AlphaFoldDB" id="A0A165K2M1"/>
<accession>A0A165K2M1</accession>
<evidence type="ECO:0000313" key="2">
    <source>
        <dbReference type="Proteomes" id="UP000076842"/>
    </source>
</evidence>
<dbReference type="InParanoid" id="A0A165K2M1"/>
<dbReference type="EMBL" id="KV423915">
    <property type="protein sequence ID" value="KZT62587.1"/>
    <property type="molecule type" value="Genomic_DNA"/>
</dbReference>
<organism evidence="1 2">
    <name type="scientific">Calocera cornea HHB12733</name>
    <dbReference type="NCBI Taxonomy" id="1353952"/>
    <lineage>
        <taxon>Eukaryota</taxon>
        <taxon>Fungi</taxon>
        <taxon>Dikarya</taxon>
        <taxon>Basidiomycota</taxon>
        <taxon>Agaricomycotina</taxon>
        <taxon>Dacrymycetes</taxon>
        <taxon>Dacrymycetales</taxon>
        <taxon>Dacrymycetaceae</taxon>
        <taxon>Calocera</taxon>
    </lineage>
</organism>
<name>A0A165K2M1_9BASI</name>
<gene>
    <name evidence="1" type="ORF">CALCODRAFT_138517</name>
</gene>
<evidence type="ECO:0000313" key="1">
    <source>
        <dbReference type="EMBL" id="KZT62587.1"/>
    </source>
</evidence>
<keyword evidence="2" id="KW-1185">Reference proteome</keyword>
<reference evidence="1 2" key="1">
    <citation type="journal article" date="2016" name="Mol. Biol. Evol.">
        <title>Comparative Genomics of Early-Diverging Mushroom-Forming Fungi Provides Insights into the Origins of Lignocellulose Decay Capabilities.</title>
        <authorList>
            <person name="Nagy L.G."/>
            <person name="Riley R."/>
            <person name="Tritt A."/>
            <person name="Adam C."/>
            <person name="Daum C."/>
            <person name="Floudas D."/>
            <person name="Sun H."/>
            <person name="Yadav J.S."/>
            <person name="Pangilinan J."/>
            <person name="Larsson K.H."/>
            <person name="Matsuura K."/>
            <person name="Barry K."/>
            <person name="Labutti K."/>
            <person name="Kuo R."/>
            <person name="Ohm R.A."/>
            <person name="Bhattacharya S.S."/>
            <person name="Shirouzu T."/>
            <person name="Yoshinaga Y."/>
            <person name="Martin F.M."/>
            <person name="Grigoriev I.V."/>
            <person name="Hibbett D.S."/>
        </authorList>
    </citation>
    <scope>NUCLEOTIDE SEQUENCE [LARGE SCALE GENOMIC DNA]</scope>
    <source>
        <strain evidence="1 2">HHB12733</strain>
    </source>
</reference>
<dbReference type="Proteomes" id="UP000076842">
    <property type="component" value="Unassembled WGS sequence"/>
</dbReference>